<sequence length="526" mass="62056">MPFKLTKETNNFTVIEANAIARCTKHLSDWYDIKNQKTNEICHIEIKVKEWIKGAEDKEYQINCRFLNITNNLNENSHLLVCGELNIDPDSYQQKTPMKSTAQSSTTYNWNNLEENYRKLISKIIDKNNEENLVLGSNNNEDKAPLLRPKKTIMMMIQNLFENHNSINNQTNTAYVALSCCPSWDNIQIPTFSKSAFIIDQKIVKEYQCLKNLSLIMLSQECKVFQTISQINLTVSITQTNNNTLYLPERWNLQKRFQRILDDKTWKINWITTFKTLHPSKITNDYTSKEDHTKRSFAMKLFNGELPVMLQRFKHQPHIYNSPKCVLCGRYEETDIHVFDCKRNNYADRTYTSMTEHYRQLIDCLTSKIQKQTKELDKVKIQRELKSLSELWYWRINNEMSLPQITLYDLIMGFIPNSLVTKVASILKSRGKAREAIIEGMWHGKLNITNKSKRQKKGKNIKKKGEKKKGCNENNINYISESGKSNEGKYNRIEQIEKNTMYKFRMWVNLGSKYNINYSYRYNKYI</sequence>
<name>A0A397IUN1_9GLOM</name>
<proteinExistence type="predicted"/>
<reference evidence="2 3" key="1">
    <citation type="submission" date="2018-08" db="EMBL/GenBank/DDBJ databases">
        <title>Genome and evolution of the arbuscular mycorrhizal fungus Diversispora epigaea (formerly Glomus versiforme) and its bacterial endosymbionts.</title>
        <authorList>
            <person name="Sun X."/>
            <person name="Fei Z."/>
            <person name="Harrison M."/>
        </authorList>
    </citation>
    <scope>NUCLEOTIDE SEQUENCE [LARGE SCALE GENOMIC DNA]</scope>
    <source>
        <strain evidence="2 3">IT104</strain>
    </source>
</reference>
<feature type="compositionally biased region" description="Basic residues" evidence="1">
    <location>
        <begin position="453"/>
        <end position="467"/>
    </location>
</feature>
<gene>
    <name evidence="2" type="ORF">Glove_168g161</name>
</gene>
<accession>A0A397IUN1</accession>
<evidence type="ECO:0000313" key="2">
    <source>
        <dbReference type="EMBL" id="RHZ78058.1"/>
    </source>
</evidence>
<evidence type="ECO:0000313" key="3">
    <source>
        <dbReference type="Proteomes" id="UP000266861"/>
    </source>
</evidence>
<comment type="caution">
    <text evidence="2">The sequence shown here is derived from an EMBL/GenBank/DDBJ whole genome shotgun (WGS) entry which is preliminary data.</text>
</comment>
<keyword evidence="3" id="KW-1185">Reference proteome</keyword>
<dbReference type="AlphaFoldDB" id="A0A397IUN1"/>
<feature type="region of interest" description="Disordered" evidence="1">
    <location>
        <begin position="453"/>
        <end position="473"/>
    </location>
</feature>
<dbReference type="EMBL" id="PQFF01000158">
    <property type="protein sequence ID" value="RHZ78058.1"/>
    <property type="molecule type" value="Genomic_DNA"/>
</dbReference>
<evidence type="ECO:0000256" key="1">
    <source>
        <dbReference type="SAM" id="MobiDB-lite"/>
    </source>
</evidence>
<dbReference type="Proteomes" id="UP000266861">
    <property type="component" value="Unassembled WGS sequence"/>
</dbReference>
<organism evidence="2 3">
    <name type="scientific">Diversispora epigaea</name>
    <dbReference type="NCBI Taxonomy" id="1348612"/>
    <lineage>
        <taxon>Eukaryota</taxon>
        <taxon>Fungi</taxon>
        <taxon>Fungi incertae sedis</taxon>
        <taxon>Mucoromycota</taxon>
        <taxon>Glomeromycotina</taxon>
        <taxon>Glomeromycetes</taxon>
        <taxon>Diversisporales</taxon>
        <taxon>Diversisporaceae</taxon>
        <taxon>Diversispora</taxon>
    </lineage>
</organism>
<protein>
    <submittedName>
        <fullName evidence="2">Uncharacterized protein</fullName>
    </submittedName>
</protein>